<proteinExistence type="predicted"/>
<feature type="domain" description="Protein kinase" evidence="1">
    <location>
        <begin position="88"/>
        <end position="346"/>
    </location>
</feature>
<dbReference type="InterPro" id="IPR000719">
    <property type="entry name" value="Prot_kinase_dom"/>
</dbReference>
<dbReference type="GO" id="GO:0007165">
    <property type="term" value="P:signal transduction"/>
    <property type="evidence" value="ECO:0007669"/>
    <property type="project" value="TreeGrafter"/>
</dbReference>
<dbReference type="AlphaFoldDB" id="A0A9N9FDD0"/>
<evidence type="ECO:0000313" key="2">
    <source>
        <dbReference type="EMBL" id="CAG8527876.1"/>
    </source>
</evidence>
<dbReference type="GO" id="GO:0004672">
    <property type="term" value="F:protein kinase activity"/>
    <property type="evidence" value="ECO:0007669"/>
    <property type="project" value="InterPro"/>
</dbReference>
<protein>
    <submittedName>
        <fullName evidence="2">7456_t:CDS:1</fullName>
    </submittedName>
</protein>
<dbReference type="EMBL" id="CAJVQA010001834">
    <property type="protein sequence ID" value="CAG8527876.1"/>
    <property type="molecule type" value="Genomic_DNA"/>
</dbReference>
<sequence length="446" mass="51617">MEDKSIRTDEVSDCRQRGIICKGPNLNPSQIFKSICNTIINNPILTIKEVDYLINDLIIIRDAQNIIEETGEKRQCEYCNKQVIAITYCEGLYIAKWEIGPFKEWDAEKQVLKRGDNDVYILKSLKNSKTADELWLKNAIKSLTFERFSQSLIKCYGLTRNHNTLDFMIVFQCMDSNLSEFLAKKELSWKTRFKMVRNISNSIRKIHNQEEIHKNLHSKNILVDEAKPHCVVGDFGIYKPLEKSNQIYGNLPYIAPEVLHNNSYTIKSDIYSLGMIMWEISSGMQPFYDQMKKPDNELALDIINGMRPKVVDGTPPDYADLMIKCWDACPKNRPDAKTIMKKMANLLQEIYETDGVYKELKLIPIKISKKKMLINFVKSKFKRKKKKKLPSNIEIKNTLLVTEKNKDSSLATVEKGKSQISATERDESLLLVTAQNKSRIYEFENL</sequence>
<comment type="caution">
    <text evidence="2">The sequence shown here is derived from an EMBL/GenBank/DDBJ whole genome shotgun (WGS) entry which is preliminary data.</text>
</comment>
<dbReference type="OrthoDB" id="6718656at2759"/>
<dbReference type="PROSITE" id="PS50011">
    <property type="entry name" value="PROTEIN_KINASE_DOM"/>
    <property type="match status" value="1"/>
</dbReference>
<dbReference type="InterPro" id="IPR050167">
    <property type="entry name" value="Ser_Thr_protein_kinase"/>
</dbReference>
<dbReference type="InterPro" id="IPR001245">
    <property type="entry name" value="Ser-Thr/Tyr_kinase_cat_dom"/>
</dbReference>
<evidence type="ECO:0000259" key="1">
    <source>
        <dbReference type="PROSITE" id="PS50011"/>
    </source>
</evidence>
<dbReference type="Gene3D" id="1.10.510.10">
    <property type="entry name" value="Transferase(Phosphotransferase) domain 1"/>
    <property type="match status" value="1"/>
</dbReference>
<reference evidence="2" key="1">
    <citation type="submission" date="2021-06" db="EMBL/GenBank/DDBJ databases">
        <authorList>
            <person name="Kallberg Y."/>
            <person name="Tangrot J."/>
            <person name="Rosling A."/>
        </authorList>
    </citation>
    <scope>NUCLEOTIDE SEQUENCE</scope>
    <source>
        <strain evidence="2">FL966</strain>
    </source>
</reference>
<dbReference type="Pfam" id="PF07714">
    <property type="entry name" value="PK_Tyr_Ser-Thr"/>
    <property type="match status" value="1"/>
</dbReference>
<dbReference type="GO" id="GO:0005737">
    <property type="term" value="C:cytoplasm"/>
    <property type="evidence" value="ECO:0007669"/>
    <property type="project" value="TreeGrafter"/>
</dbReference>
<dbReference type="PANTHER" id="PTHR23257:SF963">
    <property type="entry name" value="AT08303P"/>
    <property type="match status" value="1"/>
</dbReference>
<dbReference type="PANTHER" id="PTHR23257">
    <property type="entry name" value="SERINE-THREONINE PROTEIN KINASE"/>
    <property type="match status" value="1"/>
</dbReference>
<organism evidence="2 3">
    <name type="scientific">Cetraspora pellucida</name>
    <dbReference type="NCBI Taxonomy" id="1433469"/>
    <lineage>
        <taxon>Eukaryota</taxon>
        <taxon>Fungi</taxon>
        <taxon>Fungi incertae sedis</taxon>
        <taxon>Mucoromycota</taxon>
        <taxon>Glomeromycotina</taxon>
        <taxon>Glomeromycetes</taxon>
        <taxon>Diversisporales</taxon>
        <taxon>Gigasporaceae</taxon>
        <taxon>Cetraspora</taxon>
    </lineage>
</organism>
<name>A0A9N9FDD0_9GLOM</name>
<keyword evidence="3" id="KW-1185">Reference proteome</keyword>
<dbReference type="SUPFAM" id="SSF56112">
    <property type="entry name" value="Protein kinase-like (PK-like)"/>
    <property type="match status" value="1"/>
</dbReference>
<evidence type="ECO:0000313" key="3">
    <source>
        <dbReference type="Proteomes" id="UP000789759"/>
    </source>
</evidence>
<dbReference type="Proteomes" id="UP000789759">
    <property type="component" value="Unassembled WGS sequence"/>
</dbReference>
<dbReference type="GO" id="GO:0005524">
    <property type="term" value="F:ATP binding"/>
    <property type="evidence" value="ECO:0007669"/>
    <property type="project" value="InterPro"/>
</dbReference>
<accession>A0A9N9FDD0</accession>
<gene>
    <name evidence="2" type="ORF">CPELLU_LOCUS3703</name>
</gene>
<dbReference type="InterPro" id="IPR011009">
    <property type="entry name" value="Kinase-like_dom_sf"/>
</dbReference>